<accession>A0AAE3DUJ5</accession>
<dbReference type="Pfam" id="PF00144">
    <property type="entry name" value="Beta-lactamase"/>
    <property type="match status" value="1"/>
</dbReference>
<dbReference type="RefSeq" id="WP_227615772.1">
    <property type="nucleotide sequence ID" value="NZ_JAJEPR010000025.1"/>
</dbReference>
<dbReference type="InterPro" id="IPR050789">
    <property type="entry name" value="Diverse_Enzym_Activities"/>
</dbReference>
<dbReference type="InterPro" id="IPR012338">
    <property type="entry name" value="Beta-lactam/transpept-like"/>
</dbReference>
<dbReference type="PANTHER" id="PTHR43283">
    <property type="entry name" value="BETA-LACTAMASE-RELATED"/>
    <property type="match status" value="1"/>
</dbReference>
<dbReference type="EMBL" id="JAJEPR010000025">
    <property type="protein sequence ID" value="MCC2190704.1"/>
    <property type="molecule type" value="Genomic_DNA"/>
</dbReference>
<dbReference type="InterPro" id="IPR001466">
    <property type="entry name" value="Beta-lactam-related"/>
</dbReference>
<keyword evidence="3" id="KW-1185">Reference proteome</keyword>
<proteinExistence type="predicted"/>
<gene>
    <name evidence="2" type="ORF">LKD71_13005</name>
</gene>
<evidence type="ECO:0000259" key="1">
    <source>
        <dbReference type="Pfam" id="PF00144"/>
    </source>
</evidence>
<sequence length="608" mass="68911">MAKEAATIELIWDLMRGRTDDISRVEYFPQKPAFPADLPYEQPFERTSPEAEGLPSRQIEELLRALKTSKELHMHTVMILKGGKVIGETAFYPYRQELWHATYSMCKSVTSMAIGLLIAEGKLSLDTKIVDVFRKNVSLFGFIRQKDLTVRHLLTMTSGVSFNETGAISGNDWVKGYLEAFCHHEPGTYFEYNSMNTYMLSAIITEITGETMLDYLKPRLFAPLGITRVFWETCPKGKNKGGWGLFLCVEDMAKLGQLYLDGGKWKGQQVIPEDWVRESVDAKVVPPADTGFPGYGYQIWACKRAGQFAFNGMLGQNVFVYPDVDMVVVTTAGNEVLFNSNALQDVLEEHLPPESAYLSPLLEDKRAYQSLLAYQWELSHPAPAAPALRYGGWKRDNRRKKASAGRLSQTDSWKREKRWLDPGELSCKQRVLDGRRYVMMTPQAGLFTLMGQVFHNNYTDGIRELGFHMEKERFYLDVREGEKNVALPVGFGKAEYASIDFHGEPYLCAVEGRFASDEDGREVLALTIYYLEDAIRRRIKIFFEEEKIEVHFSEVPGKKIILDGLASITSVLSDVAVVRKIREKGNVDLLTVAMEGTIEPVVFAKRII</sequence>
<dbReference type="Proteomes" id="UP001197875">
    <property type="component" value="Unassembled WGS sequence"/>
</dbReference>
<evidence type="ECO:0000313" key="2">
    <source>
        <dbReference type="EMBL" id="MCC2190704.1"/>
    </source>
</evidence>
<name>A0AAE3DUJ5_9FIRM</name>
<dbReference type="SUPFAM" id="SSF56601">
    <property type="entry name" value="beta-lactamase/transpeptidase-like"/>
    <property type="match status" value="1"/>
</dbReference>
<reference evidence="2 3" key="1">
    <citation type="submission" date="2021-10" db="EMBL/GenBank/DDBJ databases">
        <title>Anaerobic single-cell dispensing facilitates the cultivation of human gut bacteria.</title>
        <authorList>
            <person name="Afrizal A."/>
        </authorList>
    </citation>
    <scope>NUCLEOTIDE SEQUENCE [LARGE SCALE GENOMIC DNA]</scope>
    <source>
        <strain evidence="2 3">CLA-AA-H277</strain>
    </source>
</reference>
<protein>
    <submittedName>
        <fullName evidence="2">Beta-lactamase family protein</fullName>
    </submittedName>
</protein>
<organism evidence="2 3">
    <name type="scientific">Fusicatenibacter faecihominis</name>
    <dbReference type="NCBI Taxonomy" id="2881276"/>
    <lineage>
        <taxon>Bacteria</taxon>
        <taxon>Bacillati</taxon>
        <taxon>Bacillota</taxon>
        <taxon>Clostridia</taxon>
        <taxon>Lachnospirales</taxon>
        <taxon>Lachnospiraceae</taxon>
        <taxon>Fusicatenibacter</taxon>
    </lineage>
</organism>
<feature type="domain" description="Beta-lactamase-related" evidence="1">
    <location>
        <begin position="76"/>
        <end position="330"/>
    </location>
</feature>
<comment type="caution">
    <text evidence="2">The sequence shown here is derived from an EMBL/GenBank/DDBJ whole genome shotgun (WGS) entry which is preliminary data.</text>
</comment>
<evidence type="ECO:0000313" key="3">
    <source>
        <dbReference type="Proteomes" id="UP001197875"/>
    </source>
</evidence>
<dbReference type="AlphaFoldDB" id="A0AAE3DUJ5"/>
<dbReference type="PANTHER" id="PTHR43283:SF7">
    <property type="entry name" value="BETA-LACTAMASE-RELATED DOMAIN-CONTAINING PROTEIN"/>
    <property type="match status" value="1"/>
</dbReference>
<dbReference type="Gene3D" id="3.40.710.10">
    <property type="entry name" value="DD-peptidase/beta-lactamase superfamily"/>
    <property type="match status" value="1"/>
</dbReference>